<evidence type="ECO:0000313" key="9">
    <source>
        <dbReference type="EMBL" id="QJW83445.1"/>
    </source>
</evidence>
<evidence type="ECO:0000256" key="4">
    <source>
        <dbReference type="ARBA" id="ARBA00022656"/>
    </source>
</evidence>
<dbReference type="InterPro" id="IPR001343">
    <property type="entry name" value="Hemolysn_Ca-bd"/>
</dbReference>
<feature type="region of interest" description="Disordered" evidence="8">
    <location>
        <begin position="516"/>
        <end position="597"/>
    </location>
</feature>
<feature type="compositionally biased region" description="Gly residues" evidence="8">
    <location>
        <begin position="520"/>
        <end position="533"/>
    </location>
</feature>
<feature type="region of interest" description="Disordered" evidence="8">
    <location>
        <begin position="120"/>
        <end position="152"/>
    </location>
</feature>
<reference evidence="9 10" key="1">
    <citation type="submission" date="2020-05" db="EMBL/GenBank/DDBJ databases">
        <title>Ramlibacter rhizophilus sp. nov., isolated from rhizosphere soil of national flower Mugunghwa from South Korea.</title>
        <authorList>
            <person name="Zheng-Fei Y."/>
            <person name="Huan T."/>
        </authorList>
    </citation>
    <scope>NUCLEOTIDE SEQUENCE [LARGE SCALE GENOMIC DNA]</scope>
    <source>
        <strain evidence="9 10">H242</strain>
    </source>
</reference>
<dbReference type="PRINTS" id="PR01488">
    <property type="entry name" value="RTXTOXINA"/>
</dbReference>
<dbReference type="SUPFAM" id="SSF51120">
    <property type="entry name" value="beta-Roll"/>
    <property type="match status" value="4"/>
</dbReference>
<keyword evidence="4" id="KW-0800">Toxin</keyword>
<comment type="subcellular location">
    <subcellularLocation>
        <location evidence="1">Membrane</location>
    </subcellularLocation>
    <subcellularLocation>
        <location evidence="2">Secreted</location>
    </subcellularLocation>
</comment>
<keyword evidence="6" id="KW-0843">Virulence</keyword>
<dbReference type="Gene3D" id="2.150.10.10">
    <property type="entry name" value="Serralysin-like metalloprotease, C-terminal"/>
    <property type="match status" value="4"/>
</dbReference>
<keyword evidence="3" id="KW-0964">Secreted</keyword>
<dbReference type="PRINTS" id="PR00313">
    <property type="entry name" value="CABNDNGRPT"/>
</dbReference>
<feature type="compositionally biased region" description="Low complexity" evidence="8">
    <location>
        <begin position="559"/>
        <end position="574"/>
    </location>
</feature>
<keyword evidence="10" id="KW-1185">Reference proteome</keyword>
<evidence type="ECO:0000256" key="2">
    <source>
        <dbReference type="ARBA" id="ARBA00004613"/>
    </source>
</evidence>
<accession>A0ABX6P078</accession>
<evidence type="ECO:0000256" key="6">
    <source>
        <dbReference type="ARBA" id="ARBA00023026"/>
    </source>
</evidence>
<dbReference type="PANTHER" id="PTHR38340">
    <property type="entry name" value="S-LAYER PROTEIN"/>
    <property type="match status" value="1"/>
</dbReference>
<protein>
    <recommendedName>
        <fullName evidence="11">Calcium-binding protein</fullName>
    </recommendedName>
</protein>
<dbReference type="InterPro" id="IPR011049">
    <property type="entry name" value="Serralysin-like_metalloprot_C"/>
</dbReference>
<evidence type="ECO:0000256" key="1">
    <source>
        <dbReference type="ARBA" id="ARBA00004370"/>
    </source>
</evidence>
<evidence type="ECO:0000313" key="10">
    <source>
        <dbReference type="Proteomes" id="UP000500826"/>
    </source>
</evidence>
<keyword evidence="5" id="KW-0677">Repeat</keyword>
<dbReference type="InterPro" id="IPR018511">
    <property type="entry name" value="Hemolysin-typ_Ca-bd_CS"/>
</dbReference>
<gene>
    <name evidence="9" type="ORF">HK414_02600</name>
</gene>
<organism evidence="9 10">
    <name type="scientific">Ramlibacter terrae</name>
    <dbReference type="NCBI Taxonomy" id="2732511"/>
    <lineage>
        <taxon>Bacteria</taxon>
        <taxon>Pseudomonadati</taxon>
        <taxon>Pseudomonadota</taxon>
        <taxon>Betaproteobacteria</taxon>
        <taxon>Burkholderiales</taxon>
        <taxon>Comamonadaceae</taxon>
        <taxon>Ramlibacter</taxon>
    </lineage>
</organism>
<evidence type="ECO:0000256" key="3">
    <source>
        <dbReference type="ARBA" id="ARBA00022525"/>
    </source>
</evidence>
<dbReference type="EMBL" id="CP053418">
    <property type="protein sequence ID" value="QJW83445.1"/>
    <property type="molecule type" value="Genomic_DNA"/>
</dbReference>
<proteinExistence type="predicted"/>
<evidence type="ECO:0008006" key="11">
    <source>
        <dbReference type="Google" id="ProtNLM"/>
    </source>
</evidence>
<dbReference type="PANTHER" id="PTHR38340:SF1">
    <property type="entry name" value="S-LAYER PROTEIN"/>
    <property type="match status" value="1"/>
</dbReference>
<dbReference type="PROSITE" id="PS00330">
    <property type="entry name" value="HEMOLYSIN_CALCIUM"/>
    <property type="match status" value="5"/>
</dbReference>
<sequence length="621" mass="62356">MNAGGDDSVTGGGGDDVVDVGATLTAADSLDGGAGLDELHVRGGGGTLVVGSGVSGFETIVVGAGASVRLVFEAGALQAASALSIRGGGLGSSEALVVAAQGLATGLTVVAGAGSDSVATGSGSDALSGGDGNDRLDGGAGQDTLEGGAGKDTLVGGADVKADVLKGGDGDDTYYVTSLLDTIAESSSTSGGVDLVVSTADRVPGQVPGAPDAGRHQGHRRHRQQPANVIRGNAAGNVLDGGSKGQDTLIGGLGNDAYHVNGNDTVVERSGGGTDRIHSSTSYTLAKYFEDLTLTGTRNLSGTGHSGANRIDGNAGNNVLDGGSGNDTLQGFAGSDRLLGGKGDDKIYGGDGADTLDGGSGRNTLAGGDGADTYFVDSKDDVVVEKSRYVIEIDTVISSVDRTGANQDKLVLTGKALVGIGSSDDNWITGTDRANVLDGRGGYDTMVGGKGNDTYHVDRPEDSVIESWNGGVDHVIASSDWTLGIYEEHLTLTSKQWSTGYGNELGNRIEGGRGLNSIDGMGGDDTVSGGGGNDRLWGGAGKDRLDGGTGNDTIISGRGATSSPAAPGTTSSGSKANRTATPVFRHHPRLRAGPGRDRPVVAVFRRERRLQALHRQGPLQR</sequence>
<name>A0ABX6P078_9BURK</name>
<reference evidence="9 10" key="2">
    <citation type="submission" date="2020-05" db="EMBL/GenBank/DDBJ databases">
        <authorList>
            <person name="Khan S.A."/>
            <person name="Jeon C.O."/>
            <person name="Chun B.H."/>
        </authorList>
    </citation>
    <scope>NUCLEOTIDE SEQUENCE [LARGE SCALE GENOMIC DNA]</scope>
    <source>
        <strain evidence="9 10">H242</strain>
    </source>
</reference>
<dbReference type="Pfam" id="PF00353">
    <property type="entry name" value="HemolysinCabind"/>
    <property type="match status" value="7"/>
</dbReference>
<dbReference type="InterPro" id="IPR003995">
    <property type="entry name" value="RTX_toxin_determinant-A"/>
</dbReference>
<keyword evidence="7" id="KW-0472">Membrane</keyword>
<dbReference type="Proteomes" id="UP000500826">
    <property type="component" value="Chromosome"/>
</dbReference>
<evidence type="ECO:0000256" key="7">
    <source>
        <dbReference type="ARBA" id="ARBA00023136"/>
    </source>
</evidence>
<evidence type="ECO:0000256" key="5">
    <source>
        <dbReference type="ARBA" id="ARBA00022737"/>
    </source>
</evidence>
<evidence type="ECO:0000256" key="8">
    <source>
        <dbReference type="SAM" id="MobiDB-lite"/>
    </source>
</evidence>
<dbReference type="InterPro" id="IPR050557">
    <property type="entry name" value="RTX_toxin/Mannuronan_C5-epim"/>
</dbReference>